<accession>A0A7M1SVC1</accession>
<dbReference type="EMBL" id="CP063169">
    <property type="protein sequence ID" value="QOR71526.1"/>
    <property type="molecule type" value="Genomic_DNA"/>
</dbReference>
<reference evidence="1 2" key="1">
    <citation type="submission" date="2020-10" db="EMBL/GenBank/DDBJ databases">
        <title>Haloactinobacterium sp. RN3S43, a bacterium isolated from saline soil.</title>
        <authorList>
            <person name="Sun J.-Q."/>
        </authorList>
    </citation>
    <scope>NUCLEOTIDE SEQUENCE [LARGE SCALE GENOMIC DNA]</scope>
    <source>
        <strain evidence="1 2">RN3S43</strain>
    </source>
</reference>
<keyword evidence="2" id="KW-1185">Reference proteome</keyword>
<dbReference type="Proteomes" id="UP000593758">
    <property type="component" value="Chromosome"/>
</dbReference>
<organism evidence="1 2">
    <name type="scientific">Ruania alkalisoli</name>
    <dbReference type="NCBI Taxonomy" id="2779775"/>
    <lineage>
        <taxon>Bacteria</taxon>
        <taxon>Bacillati</taxon>
        <taxon>Actinomycetota</taxon>
        <taxon>Actinomycetes</taxon>
        <taxon>Micrococcales</taxon>
        <taxon>Ruaniaceae</taxon>
        <taxon>Ruania</taxon>
    </lineage>
</organism>
<dbReference type="AlphaFoldDB" id="A0A7M1SVC1"/>
<evidence type="ECO:0000313" key="1">
    <source>
        <dbReference type="EMBL" id="QOR71526.1"/>
    </source>
</evidence>
<protein>
    <recommendedName>
        <fullName evidence="3">SRPBCC family protein</fullName>
    </recommendedName>
</protein>
<proteinExistence type="predicted"/>
<dbReference type="InterPro" id="IPR023393">
    <property type="entry name" value="START-like_dom_sf"/>
</dbReference>
<sequence length="150" mass="16098">MTCTTASRVLPGSATVVFDRLTTLPLHESLIPFTRITARPGPAQVGDTIVAVTGRRFRDVMLVTRADPPDGAPHPRPGVATLEKVGPVLLGSATIQVTPLGPRTCRVDWTEDVHLAGPLRLLHPLLAPALHLMTARALRLAEDAVGTRRR</sequence>
<evidence type="ECO:0008006" key="3">
    <source>
        <dbReference type="Google" id="ProtNLM"/>
    </source>
</evidence>
<name>A0A7M1SVC1_9MICO</name>
<dbReference type="RefSeq" id="WP_193498184.1">
    <property type="nucleotide sequence ID" value="NZ_CP063169.1"/>
</dbReference>
<dbReference type="SUPFAM" id="SSF55961">
    <property type="entry name" value="Bet v1-like"/>
    <property type="match status" value="1"/>
</dbReference>
<gene>
    <name evidence="1" type="ORF">IM660_04335</name>
</gene>
<dbReference type="Gene3D" id="3.30.530.20">
    <property type="match status" value="1"/>
</dbReference>
<evidence type="ECO:0000313" key="2">
    <source>
        <dbReference type="Proteomes" id="UP000593758"/>
    </source>
</evidence>
<dbReference type="KEGG" id="halt:IM660_04335"/>